<feature type="domain" description="Ubiquitin-like protease family profile" evidence="3">
    <location>
        <begin position="1"/>
        <end position="261"/>
    </location>
</feature>
<dbReference type="PROSITE" id="PS50600">
    <property type="entry name" value="ULP_PROTEASE"/>
    <property type="match status" value="1"/>
</dbReference>
<accession>A0A6C0DZG5</accession>
<evidence type="ECO:0000256" key="2">
    <source>
        <dbReference type="ARBA" id="ARBA00022801"/>
    </source>
</evidence>
<dbReference type="Gene3D" id="3.40.395.10">
    <property type="entry name" value="Adenoviral Proteinase, Chain A"/>
    <property type="match status" value="1"/>
</dbReference>
<proteinExistence type="predicted"/>
<keyword evidence="1" id="KW-0645">Protease</keyword>
<dbReference type="InterPro" id="IPR038765">
    <property type="entry name" value="Papain-like_cys_pep_sf"/>
</dbReference>
<dbReference type="GO" id="GO:0008234">
    <property type="term" value="F:cysteine-type peptidase activity"/>
    <property type="evidence" value="ECO:0007669"/>
    <property type="project" value="InterPro"/>
</dbReference>
<reference evidence="4" key="1">
    <citation type="journal article" date="2020" name="Nature">
        <title>Giant virus diversity and host interactions through global metagenomics.</title>
        <authorList>
            <person name="Schulz F."/>
            <person name="Roux S."/>
            <person name="Paez-Espino D."/>
            <person name="Jungbluth S."/>
            <person name="Walsh D.A."/>
            <person name="Denef V.J."/>
            <person name="McMahon K.D."/>
            <person name="Konstantinidis K.T."/>
            <person name="Eloe-Fadrosh E.A."/>
            <person name="Kyrpides N.C."/>
            <person name="Woyke T."/>
        </authorList>
    </citation>
    <scope>NUCLEOTIDE SEQUENCE</scope>
    <source>
        <strain evidence="4">GVMAG-M-3300023179-103</strain>
    </source>
</reference>
<dbReference type="AlphaFoldDB" id="A0A6C0DZG5"/>
<dbReference type="Pfam" id="PF02902">
    <property type="entry name" value="Peptidase_C48"/>
    <property type="match status" value="1"/>
</dbReference>
<evidence type="ECO:0000256" key="1">
    <source>
        <dbReference type="ARBA" id="ARBA00022670"/>
    </source>
</evidence>
<dbReference type="SUPFAM" id="SSF54001">
    <property type="entry name" value="Cysteine proteinases"/>
    <property type="match status" value="1"/>
</dbReference>
<evidence type="ECO:0000313" key="4">
    <source>
        <dbReference type="EMBL" id="QHT21750.1"/>
    </source>
</evidence>
<name>A0A6C0DZG5_9ZZZZ</name>
<evidence type="ECO:0000259" key="3">
    <source>
        <dbReference type="PROSITE" id="PS50600"/>
    </source>
</evidence>
<dbReference type="InterPro" id="IPR003653">
    <property type="entry name" value="Peptidase_C48_C"/>
</dbReference>
<sequence length="294" mass="34165">MTTNLSNPDICAPGAKYDAGVCSSIFVLKNIIEAINKTKNEKIVIPNEIQNKEILDPTGYKTYLISKIKENVSENCNNEVCWLDESFVKQMTEKAKKEFLEYTFKPKSPQGRYTWLNTNDIDYVLDQHCKKKDNTKFISYGAMPMDFADLDYYDINKVSFDDLKQKGKTQIGFVLNLDDHNQSGSHWVGVFVDLDKKGVYYYDSVGKKPEKRVVNFMDKVKNYFKQKGVPDNDIKIGHNKVQHQHGNTECGVYSIRFLLQMIKGIDFDEFCNNKFSDKKINKCRRKYFRINPKN</sequence>
<keyword evidence="2" id="KW-0378">Hydrolase</keyword>
<dbReference type="EMBL" id="MN739696">
    <property type="protein sequence ID" value="QHT21750.1"/>
    <property type="molecule type" value="Genomic_DNA"/>
</dbReference>
<organism evidence="4">
    <name type="scientific">viral metagenome</name>
    <dbReference type="NCBI Taxonomy" id="1070528"/>
    <lineage>
        <taxon>unclassified sequences</taxon>
        <taxon>metagenomes</taxon>
        <taxon>organismal metagenomes</taxon>
    </lineage>
</organism>
<dbReference type="GO" id="GO:0006508">
    <property type="term" value="P:proteolysis"/>
    <property type="evidence" value="ECO:0007669"/>
    <property type="project" value="UniProtKB-KW"/>
</dbReference>
<protein>
    <recommendedName>
        <fullName evidence="3">Ubiquitin-like protease family profile domain-containing protein</fullName>
    </recommendedName>
</protein>